<evidence type="ECO:0000259" key="9">
    <source>
        <dbReference type="PROSITE" id="PS50240"/>
    </source>
</evidence>
<keyword evidence="3" id="KW-0399">Innate immunity</keyword>
<evidence type="ECO:0000256" key="8">
    <source>
        <dbReference type="ARBA" id="ARBA00024195"/>
    </source>
</evidence>
<name>A0A182SNW2_9DIPT</name>
<dbReference type="InterPro" id="IPR018114">
    <property type="entry name" value="TRYPSIN_HIS"/>
</dbReference>
<evidence type="ECO:0000256" key="2">
    <source>
        <dbReference type="ARBA" id="ARBA00022525"/>
    </source>
</evidence>
<dbReference type="InterPro" id="IPR043504">
    <property type="entry name" value="Peptidase_S1_PA_chymotrypsin"/>
</dbReference>
<comment type="similarity">
    <text evidence="8">Belongs to the peptidase S1 family. CLIP subfamily.</text>
</comment>
<dbReference type="InterPro" id="IPR009003">
    <property type="entry name" value="Peptidase_S1_PA"/>
</dbReference>
<dbReference type="Pfam" id="PF00089">
    <property type="entry name" value="Trypsin"/>
    <property type="match status" value="1"/>
</dbReference>
<dbReference type="GO" id="GO:0005576">
    <property type="term" value="C:extracellular region"/>
    <property type="evidence" value="ECO:0007669"/>
    <property type="project" value="UniProtKB-SubCell"/>
</dbReference>
<dbReference type="FunFam" id="2.40.10.10:FF:000028">
    <property type="entry name" value="Serine protease easter"/>
    <property type="match status" value="1"/>
</dbReference>
<keyword evidence="4" id="KW-0732">Signal</keyword>
<dbReference type="PANTHER" id="PTHR24256">
    <property type="entry name" value="TRYPTASE-RELATED"/>
    <property type="match status" value="1"/>
</dbReference>
<dbReference type="SUPFAM" id="SSF50494">
    <property type="entry name" value="Trypsin-like serine proteases"/>
    <property type="match status" value="1"/>
</dbReference>
<keyword evidence="5" id="KW-0391">Immunity</keyword>
<keyword evidence="6" id="KW-1015">Disulfide bond</keyword>
<comment type="subcellular location">
    <subcellularLocation>
        <location evidence="1">Secreted</location>
    </subcellularLocation>
</comment>
<dbReference type="InterPro" id="IPR051487">
    <property type="entry name" value="Ser/Thr_Proteases_Immune/Dev"/>
</dbReference>
<evidence type="ECO:0000256" key="5">
    <source>
        <dbReference type="ARBA" id="ARBA00022859"/>
    </source>
</evidence>
<evidence type="ECO:0000313" key="10">
    <source>
        <dbReference type="EnsemblMetazoa" id="AMAM010490-PA"/>
    </source>
</evidence>
<reference evidence="10" key="2">
    <citation type="submission" date="2020-05" db="UniProtKB">
        <authorList>
            <consortium name="EnsemblMetazoa"/>
        </authorList>
    </citation>
    <scope>IDENTIFICATION</scope>
    <source>
        <strain evidence="10">maculatus3</strain>
    </source>
</reference>
<sequence length="343" mass="38572">MGLENPSNEGPDWKQCTVQGDQPHCTLDNREGDRKGILVPAAQCTTFRERVKTEDELKQLVCCPVFHSEPNCGRLSQYEEVFSFDSRETQLDQFPWTAMILLRRVRKIVCSGSLINSRFVLSAAHCFVAVRGASKHASDYRVRLGDWDLGQDEDCMYVRGQYVCNLQQPVDYGVEMIVTHGSFERQRRDLLHDIALLQLTVPVEYGVQIGPACLPNWSIEVPEIVGQNFTVTGWGRTKSFAGLIRKYKIEMMGRNVSACAKAYGLRAAEVPRIHLCAGGVSRRDVCHGDSGGGLLRREANHWVLAGIISFGPYRCGIPLPGVYTNVAYYLDWIQWVIDKSVKL</sequence>
<organism evidence="10 11">
    <name type="scientific">Anopheles maculatus</name>
    <dbReference type="NCBI Taxonomy" id="74869"/>
    <lineage>
        <taxon>Eukaryota</taxon>
        <taxon>Metazoa</taxon>
        <taxon>Ecdysozoa</taxon>
        <taxon>Arthropoda</taxon>
        <taxon>Hexapoda</taxon>
        <taxon>Insecta</taxon>
        <taxon>Pterygota</taxon>
        <taxon>Neoptera</taxon>
        <taxon>Endopterygota</taxon>
        <taxon>Diptera</taxon>
        <taxon>Nematocera</taxon>
        <taxon>Culicoidea</taxon>
        <taxon>Culicidae</taxon>
        <taxon>Anophelinae</taxon>
        <taxon>Anopheles</taxon>
        <taxon>Anopheles maculatus group</taxon>
    </lineage>
</organism>
<evidence type="ECO:0000256" key="3">
    <source>
        <dbReference type="ARBA" id="ARBA00022588"/>
    </source>
</evidence>
<keyword evidence="7" id="KW-0325">Glycoprotein</keyword>
<dbReference type="PRINTS" id="PR00722">
    <property type="entry name" value="CHYMOTRYPSIN"/>
</dbReference>
<dbReference type="GO" id="GO:0045087">
    <property type="term" value="P:innate immune response"/>
    <property type="evidence" value="ECO:0007669"/>
    <property type="project" value="UniProtKB-KW"/>
</dbReference>
<reference evidence="11" key="1">
    <citation type="submission" date="2013-09" db="EMBL/GenBank/DDBJ databases">
        <title>The Genome Sequence of Anopheles maculatus species B.</title>
        <authorList>
            <consortium name="The Broad Institute Genomics Platform"/>
            <person name="Neafsey D.E."/>
            <person name="Besansky N."/>
            <person name="Howell P."/>
            <person name="Walton C."/>
            <person name="Young S.K."/>
            <person name="Zeng Q."/>
            <person name="Gargeya S."/>
            <person name="Fitzgerald M."/>
            <person name="Haas B."/>
            <person name="Abouelleil A."/>
            <person name="Allen A.W."/>
            <person name="Alvarado L."/>
            <person name="Arachchi H.M."/>
            <person name="Berlin A.M."/>
            <person name="Chapman S.B."/>
            <person name="Gainer-Dewar J."/>
            <person name="Goldberg J."/>
            <person name="Griggs A."/>
            <person name="Gujja S."/>
            <person name="Hansen M."/>
            <person name="Howarth C."/>
            <person name="Imamovic A."/>
            <person name="Ireland A."/>
            <person name="Larimer J."/>
            <person name="McCowan C."/>
            <person name="Murphy C."/>
            <person name="Pearson M."/>
            <person name="Poon T.W."/>
            <person name="Priest M."/>
            <person name="Roberts A."/>
            <person name="Saif S."/>
            <person name="Shea T."/>
            <person name="Sisk P."/>
            <person name="Sykes S."/>
            <person name="Wortman J."/>
            <person name="Nusbaum C."/>
            <person name="Birren B."/>
        </authorList>
    </citation>
    <scope>NUCLEOTIDE SEQUENCE [LARGE SCALE GENOMIC DNA]</scope>
    <source>
        <strain evidence="11">maculatus3</strain>
    </source>
</reference>
<evidence type="ECO:0000313" key="11">
    <source>
        <dbReference type="Proteomes" id="UP000075901"/>
    </source>
</evidence>
<dbReference type="Proteomes" id="UP000075901">
    <property type="component" value="Unassembled WGS sequence"/>
</dbReference>
<accession>A0A182SNW2</accession>
<dbReference type="VEuPathDB" id="VectorBase:AMAM010490"/>
<protein>
    <recommendedName>
        <fullName evidence="9">Peptidase S1 domain-containing protein</fullName>
    </recommendedName>
</protein>
<dbReference type="AlphaFoldDB" id="A0A182SNW2"/>
<dbReference type="EnsemblMetazoa" id="AMAM010490-RA">
    <property type="protein sequence ID" value="AMAM010490-PA"/>
    <property type="gene ID" value="AMAM010490"/>
</dbReference>
<dbReference type="CDD" id="cd00190">
    <property type="entry name" value="Tryp_SPc"/>
    <property type="match status" value="1"/>
</dbReference>
<proteinExistence type="inferred from homology"/>
<dbReference type="PROSITE" id="PS00134">
    <property type="entry name" value="TRYPSIN_HIS"/>
    <property type="match status" value="1"/>
</dbReference>
<evidence type="ECO:0000256" key="4">
    <source>
        <dbReference type="ARBA" id="ARBA00022729"/>
    </source>
</evidence>
<evidence type="ECO:0000256" key="6">
    <source>
        <dbReference type="ARBA" id="ARBA00023157"/>
    </source>
</evidence>
<dbReference type="InterPro" id="IPR001314">
    <property type="entry name" value="Peptidase_S1A"/>
</dbReference>
<dbReference type="PROSITE" id="PS50240">
    <property type="entry name" value="TRYPSIN_DOM"/>
    <property type="match status" value="1"/>
</dbReference>
<evidence type="ECO:0000256" key="1">
    <source>
        <dbReference type="ARBA" id="ARBA00004613"/>
    </source>
</evidence>
<dbReference type="InterPro" id="IPR001254">
    <property type="entry name" value="Trypsin_dom"/>
</dbReference>
<dbReference type="GO" id="GO:0006508">
    <property type="term" value="P:proteolysis"/>
    <property type="evidence" value="ECO:0007669"/>
    <property type="project" value="InterPro"/>
</dbReference>
<evidence type="ECO:0000256" key="7">
    <source>
        <dbReference type="ARBA" id="ARBA00023180"/>
    </source>
</evidence>
<keyword evidence="11" id="KW-1185">Reference proteome</keyword>
<keyword evidence="2" id="KW-0964">Secreted</keyword>
<feature type="domain" description="Peptidase S1" evidence="9">
    <location>
        <begin position="81"/>
        <end position="338"/>
    </location>
</feature>
<dbReference type="SMART" id="SM00020">
    <property type="entry name" value="Tryp_SPc"/>
    <property type="match status" value="1"/>
</dbReference>
<dbReference type="GO" id="GO:0004252">
    <property type="term" value="F:serine-type endopeptidase activity"/>
    <property type="evidence" value="ECO:0007669"/>
    <property type="project" value="InterPro"/>
</dbReference>
<dbReference type="Gene3D" id="2.40.10.10">
    <property type="entry name" value="Trypsin-like serine proteases"/>
    <property type="match status" value="2"/>
</dbReference>